<evidence type="ECO:0000256" key="1">
    <source>
        <dbReference type="SAM" id="SignalP"/>
    </source>
</evidence>
<dbReference type="EMBL" id="JASJQH010007208">
    <property type="protein sequence ID" value="KAK9712601.1"/>
    <property type="molecule type" value="Genomic_DNA"/>
</dbReference>
<name>A0ABR2W0Q0_9FUNG</name>
<feature type="signal peptide" evidence="1">
    <location>
        <begin position="1"/>
        <end position="18"/>
    </location>
</feature>
<dbReference type="Proteomes" id="UP001479436">
    <property type="component" value="Unassembled WGS sequence"/>
</dbReference>
<organism evidence="2 3">
    <name type="scientific">Basidiobolus ranarum</name>
    <dbReference type="NCBI Taxonomy" id="34480"/>
    <lineage>
        <taxon>Eukaryota</taxon>
        <taxon>Fungi</taxon>
        <taxon>Fungi incertae sedis</taxon>
        <taxon>Zoopagomycota</taxon>
        <taxon>Entomophthoromycotina</taxon>
        <taxon>Basidiobolomycetes</taxon>
        <taxon>Basidiobolales</taxon>
        <taxon>Basidiobolaceae</taxon>
        <taxon>Basidiobolus</taxon>
    </lineage>
</organism>
<feature type="chain" id="PRO_5045870440" evidence="1">
    <location>
        <begin position="19"/>
        <end position="93"/>
    </location>
</feature>
<proteinExistence type="predicted"/>
<comment type="caution">
    <text evidence="2">The sequence shown here is derived from an EMBL/GenBank/DDBJ whole genome shotgun (WGS) entry which is preliminary data.</text>
</comment>
<keyword evidence="3" id="KW-1185">Reference proteome</keyword>
<protein>
    <submittedName>
        <fullName evidence="2">Uncharacterized protein</fullName>
    </submittedName>
</protein>
<evidence type="ECO:0000313" key="2">
    <source>
        <dbReference type="EMBL" id="KAK9712601.1"/>
    </source>
</evidence>
<keyword evidence="1" id="KW-0732">Signal</keyword>
<accession>A0ABR2W0Q0</accession>
<evidence type="ECO:0000313" key="3">
    <source>
        <dbReference type="Proteomes" id="UP001479436"/>
    </source>
</evidence>
<gene>
    <name evidence="2" type="ORF">K7432_007044</name>
</gene>
<sequence>MGNTSNFLILITAGVALASNPDETSFKQYIEKALQRSGSSWIERQLISQVSTLVYKRKDYKFFSLVAIPETETTYLGIFGIWIPLPLLLKDKR</sequence>
<reference evidence="2 3" key="1">
    <citation type="submission" date="2023-04" db="EMBL/GenBank/DDBJ databases">
        <title>Genome of Basidiobolus ranarum AG-B5.</title>
        <authorList>
            <person name="Stajich J.E."/>
            <person name="Carter-House D."/>
            <person name="Gryganskyi A."/>
        </authorList>
    </citation>
    <scope>NUCLEOTIDE SEQUENCE [LARGE SCALE GENOMIC DNA]</scope>
    <source>
        <strain evidence="2 3">AG-B5</strain>
    </source>
</reference>